<dbReference type="Proteomes" id="UP000075544">
    <property type="component" value="Unassembled WGS sequence"/>
</dbReference>
<dbReference type="GO" id="GO:0051537">
    <property type="term" value="F:2 iron, 2 sulfur cluster binding"/>
    <property type="evidence" value="ECO:0007669"/>
    <property type="project" value="InterPro"/>
</dbReference>
<sequence>MNSYCADQARLTTPVSALSKHLKLEVCYLDTKAITLADLLDDSICEKTLQDFAKRIHAKNLSCASSLFVKYWSTVWILPFLYCQAASLTFVKWQSSILAVNLSTEWYWDRTLQLTNSEALSLEVMSLQSIGAMFDQLNCLFQQIAKVGRVSYALLWENAAVRVVQFYHSWAQQNISPEMQEKLQQQQQLIRMRSAQSFDLAENPFVRLWNHWHPESATYMRKKCCLYFQLEEAGQTLCRNCPLQLKQIK</sequence>
<gene>
    <name evidence="1" type="ORF">AVENLUH13518_02423</name>
</gene>
<organism evidence="1 2">
    <name type="scientific">Acinetobacter venetianus</name>
    <dbReference type="NCBI Taxonomy" id="52133"/>
    <lineage>
        <taxon>Bacteria</taxon>
        <taxon>Pseudomonadati</taxon>
        <taxon>Pseudomonadota</taxon>
        <taxon>Gammaproteobacteria</taxon>
        <taxon>Moraxellales</taxon>
        <taxon>Moraxellaceae</taxon>
        <taxon>Acinetobacter</taxon>
    </lineage>
</organism>
<proteinExistence type="predicted"/>
<evidence type="ECO:0000313" key="1">
    <source>
        <dbReference type="EMBL" id="KXZ69577.1"/>
    </source>
</evidence>
<accession>A0A150HS76</accession>
<name>A0A150HS76_9GAMM</name>
<comment type="caution">
    <text evidence="1">The sequence shown here is derived from an EMBL/GenBank/DDBJ whole genome shotgun (WGS) entry which is preliminary data.</text>
</comment>
<dbReference type="PATRIC" id="fig|52133.19.peg.2449"/>
<dbReference type="AlphaFoldDB" id="A0A150HS76"/>
<dbReference type="RefSeq" id="WP_061525151.1">
    <property type="nucleotide sequence ID" value="NZ_JRHX01000073.1"/>
</dbReference>
<evidence type="ECO:0000313" key="2">
    <source>
        <dbReference type="Proteomes" id="UP000075544"/>
    </source>
</evidence>
<protein>
    <submittedName>
        <fullName evidence="1">Uncharacterized protein</fullName>
    </submittedName>
</protein>
<reference evidence="1 2" key="1">
    <citation type="journal article" date="2016" name="Sci. Rep.">
        <title>Genomic and phenotypic characterization of the species Acinetobacter venetianus.</title>
        <authorList>
            <person name="Fondi M."/>
            <person name="Maida I."/>
            <person name="Perrin E."/>
            <person name="Orlandini V."/>
            <person name="La Torre L."/>
            <person name="Bosi E."/>
            <person name="Negroni A."/>
            <person name="Zanaroli G."/>
            <person name="Fava F."/>
            <person name="Decorosi F."/>
            <person name="Giovannetti L."/>
            <person name="Viti C."/>
            <person name="Vaneechoutte M."/>
            <person name="Dijkshoorn L."/>
            <person name="Fani R."/>
        </authorList>
    </citation>
    <scope>NUCLEOTIDE SEQUENCE [LARGE SCALE GENOMIC DNA]</scope>
    <source>
        <strain evidence="1 2">LUH13518</strain>
    </source>
</reference>
<dbReference type="EMBL" id="JRHX01000073">
    <property type="protein sequence ID" value="KXZ69577.1"/>
    <property type="molecule type" value="Genomic_DNA"/>
</dbReference>